<dbReference type="SUPFAM" id="SSF56112">
    <property type="entry name" value="Protein kinase-like (PK-like)"/>
    <property type="match status" value="1"/>
</dbReference>
<accession>A0ABD2IW02</accession>
<evidence type="ECO:0000256" key="1">
    <source>
        <dbReference type="ARBA" id="ARBA00009670"/>
    </source>
</evidence>
<feature type="domain" description="ABC1 atypical kinase-like" evidence="4">
    <location>
        <begin position="164"/>
        <end position="410"/>
    </location>
</feature>
<dbReference type="InterPro" id="IPR011009">
    <property type="entry name" value="Kinase-like_dom_sf"/>
</dbReference>
<keyword evidence="3" id="KW-1133">Transmembrane helix</keyword>
<evidence type="ECO:0000256" key="3">
    <source>
        <dbReference type="SAM" id="Phobius"/>
    </source>
</evidence>
<comment type="similarity">
    <text evidence="1">Belongs to the protein kinase superfamily. ADCK protein kinase family.</text>
</comment>
<dbReference type="PANTHER" id="PTHR43173">
    <property type="entry name" value="ABC1 FAMILY PROTEIN"/>
    <property type="match status" value="1"/>
</dbReference>
<evidence type="ECO:0000259" key="4">
    <source>
        <dbReference type="Pfam" id="PF03109"/>
    </source>
</evidence>
<feature type="transmembrane region" description="Helical" evidence="3">
    <location>
        <begin position="529"/>
        <end position="553"/>
    </location>
</feature>
<comment type="caution">
    <text evidence="5">The sequence shown here is derived from an EMBL/GenBank/DDBJ whole genome shotgun (WGS) entry which is preliminary data.</text>
</comment>
<feature type="compositionally biased region" description="Basic and acidic residues" evidence="2">
    <location>
        <begin position="1"/>
        <end position="10"/>
    </location>
</feature>
<dbReference type="CDD" id="cd13969">
    <property type="entry name" value="ADCK1-like"/>
    <property type="match status" value="1"/>
</dbReference>
<dbReference type="PANTHER" id="PTHR43173:SF19">
    <property type="entry name" value="AARF DOMAIN-CONTAINING PROTEIN KINASE 1"/>
    <property type="match status" value="1"/>
</dbReference>
<dbReference type="EMBL" id="JBICCN010000254">
    <property type="protein sequence ID" value="KAL3083307.1"/>
    <property type="molecule type" value="Genomic_DNA"/>
</dbReference>
<evidence type="ECO:0000313" key="5">
    <source>
        <dbReference type="EMBL" id="KAL3083307.1"/>
    </source>
</evidence>
<protein>
    <recommendedName>
        <fullName evidence="4">ABC1 atypical kinase-like domain-containing protein</fullName>
    </recommendedName>
</protein>
<evidence type="ECO:0000313" key="6">
    <source>
        <dbReference type="Proteomes" id="UP001620645"/>
    </source>
</evidence>
<dbReference type="Proteomes" id="UP001620645">
    <property type="component" value="Unassembled WGS sequence"/>
</dbReference>
<organism evidence="5 6">
    <name type="scientific">Heterodera schachtii</name>
    <name type="common">Sugarbeet cyst nematode worm</name>
    <name type="synonym">Tylenchus schachtii</name>
    <dbReference type="NCBI Taxonomy" id="97005"/>
    <lineage>
        <taxon>Eukaryota</taxon>
        <taxon>Metazoa</taxon>
        <taxon>Ecdysozoa</taxon>
        <taxon>Nematoda</taxon>
        <taxon>Chromadorea</taxon>
        <taxon>Rhabditida</taxon>
        <taxon>Tylenchina</taxon>
        <taxon>Tylenchomorpha</taxon>
        <taxon>Tylenchoidea</taxon>
        <taxon>Heteroderidae</taxon>
        <taxon>Heteroderinae</taxon>
        <taxon>Heterodera</taxon>
    </lineage>
</organism>
<keyword evidence="3" id="KW-0472">Membrane</keyword>
<dbReference type="InterPro" id="IPR004147">
    <property type="entry name" value="ABC1_dom"/>
</dbReference>
<reference evidence="5 6" key="1">
    <citation type="submission" date="2024-10" db="EMBL/GenBank/DDBJ databases">
        <authorList>
            <person name="Kim D."/>
        </authorList>
    </citation>
    <scope>NUCLEOTIDE SEQUENCE [LARGE SCALE GENOMIC DNA]</scope>
    <source>
        <strain evidence="5">Taebaek</strain>
    </source>
</reference>
<dbReference type="Gene3D" id="1.10.510.10">
    <property type="entry name" value="Transferase(Phosphotransferase) domain 1"/>
    <property type="match status" value="1"/>
</dbReference>
<feature type="region of interest" description="Disordered" evidence="2">
    <location>
        <begin position="1"/>
        <end position="32"/>
    </location>
</feature>
<proteinExistence type="inferred from homology"/>
<gene>
    <name evidence="5" type="ORF">niasHS_011109</name>
</gene>
<dbReference type="AlphaFoldDB" id="A0ABD2IW02"/>
<dbReference type="InterPro" id="IPR045307">
    <property type="entry name" value="ADCK1_dom"/>
</dbReference>
<keyword evidence="3" id="KW-0812">Transmembrane</keyword>
<dbReference type="Pfam" id="PF03109">
    <property type="entry name" value="ABC1"/>
    <property type="match status" value="1"/>
</dbReference>
<sequence length="562" mass="64713">MDKQNEVNFRKREHAKTEQVVGRDGGRRKTSDERLRRLTAGARRAPANQSTACGSRADFFLCGSTTLYYLHQNDYSLSHIGIVRFARVGHTASATIVDYKLSLLGLDSESAEYKEQIWQCHQRGADRLLSLARRNGGVFIKVGQHIASLQYLLPEPYTSTLSILHSKAPESSLDDMKTVFYRSLHKNFDDVFDEFDPRPCGAASLAQVHRAKLKSSDEYVAVKIQHLHVKDRSFVDMATMEFFVNIASFVFPELKLKWLVRETKLNLPQELDFLHEAANADKVRRMFSHMRFVKIPKIHYNYSSDKVLTMEFCEGGQINDLDYFQVHQLDRHKICRLLGALYSEMIFRRGYVHSDPHPGNVLVRRSANTGREEIVLLDHGLYCTLPDELRIDYAKLWLALMKPDQDEIRRVCERMNIGQNYGLFACIVTMRSWKSVTAGIARTEIDDRERSHIKEYATGLIPQISVVLDSIPRQMLLILKTNDLLRSIAFKLKTEHRLDSFSEMTKHCTRAVYHHSIAATQSLLGKLRLYLAMYVLLVKINIFEVFLIVNGLFTARQRHLTV</sequence>
<name>A0ABD2IW02_HETSC</name>
<evidence type="ECO:0000256" key="2">
    <source>
        <dbReference type="SAM" id="MobiDB-lite"/>
    </source>
</evidence>
<dbReference type="InterPro" id="IPR051130">
    <property type="entry name" value="Mito_struct-func_regulator"/>
</dbReference>
<keyword evidence="6" id="KW-1185">Reference proteome</keyword>